<evidence type="ECO:0000256" key="10">
    <source>
        <dbReference type="ARBA" id="ARBA00022771"/>
    </source>
</evidence>
<dbReference type="GO" id="GO:0035871">
    <property type="term" value="P:protein K11-linked deubiquitination"/>
    <property type="evidence" value="ECO:0007669"/>
    <property type="project" value="TreeGrafter"/>
</dbReference>
<dbReference type="Proteomes" id="UP000759131">
    <property type="component" value="Unassembled WGS sequence"/>
</dbReference>
<feature type="compositionally biased region" description="Low complexity" evidence="16">
    <location>
        <begin position="547"/>
        <end position="557"/>
    </location>
</feature>
<evidence type="ECO:0000256" key="2">
    <source>
        <dbReference type="ARBA" id="ARBA00004123"/>
    </source>
</evidence>
<feature type="compositionally biased region" description="Low complexity" evidence="16">
    <location>
        <begin position="107"/>
        <end position="124"/>
    </location>
</feature>
<keyword evidence="14" id="KW-0862">Zinc</keyword>
<evidence type="ECO:0000256" key="3">
    <source>
        <dbReference type="ARBA" id="ARBA00004496"/>
    </source>
</evidence>
<dbReference type="CDD" id="cd22768">
    <property type="entry name" value="OTU_OTUD7"/>
    <property type="match status" value="1"/>
</dbReference>
<evidence type="ECO:0000256" key="5">
    <source>
        <dbReference type="ARBA" id="ARBA00012759"/>
    </source>
</evidence>
<evidence type="ECO:0000256" key="12">
    <source>
        <dbReference type="ARBA" id="ARBA00022801"/>
    </source>
</evidence>
<evidence type="ECO:0000313" key="20">
    <source>
        <dbReference type="Proteomes" id="UP000759131"/>
    </source>
</evidence>
<comment type="subcellular location">
    <subcellularLocation>
        <location evidence="3">Cytoplasm</location>
    </subcellularLocation>
    <subcellularLocation>
        <location evidence="2">Nucleus</location>
    </subcellularLocation>
</comment>
<proteinExistence type="inferred from homology"/>
<dbReference type="PANTHER" id="PTHR13367:SF27">
    <property type="entry name" value="OTU DOMAIN-CONTAINING PROTEIN"/>
    <property type="match status" value="1"/>
</dbReference>
<keyword evidence="20" id="KW-1185">Reference proteome</keyword>
<evidence type="ECO:0000256" key="8">
    <source>
        <dbReference type="ARBA" id="ARBA00022670"/>
    </source>
</evidence>
<dbReference type="OrthoDB" id="6275030at2759"/>
<dbReference type="Gene3D" id="1.10.8.10">
    <property type="entry name" value="DNA helicase RuvA subunit, C-terminal domain"/>
    <property type="match status" value="1"/>
</dbReference>
<keyword evidence="6" id="KW-0963">Cytoplasm</keyword>
<evidence type="ECO:0000256" key="14">
    <source>
        <dbReference type="ARBA" id="ARBA00022833"/>
    </source>
</evidence>
<dbReference type="InterPro" id="IPR009060">
    <property type="entry name" value="UBA-like_sf"/>
</dbReference>
<dbReference type="AlphaFoldDB" id="A0A7R9KM75"/>
<evidence type="ECO:0000256" key="16">
    <source>
        <dbReference type="SAM" id="MobiDB-lite"/>
    </source>
</evidence>
<keyword evidence="13" id="KW-0788">Thiol protease</keyword>
<evidence type="ECO:0000313" key="19">
    <source>
        <dbReference type="EMBL" id="CAD7625403.1"/>
    </source>
</evidence>
<dbReference type="GO" id="GO:0008270">
    <property type="term" value="F:zinc ion binding"/>
    <property type="evidence" value="ECO:0007669"/>
    <property type="project" value="UniProtKB-KW"/>
</dbReference>
<keyword evidence="15" id="KW-0539">Nucleus</keyword>
<evidence type="ECO:0000259" key="18">
    <source>
        <dbReference type="PROSITE" id="PS51036"/>
    </source>
</evidence>
<dbReference type="PROSITE" id="PS51036">
    <property type="entry name" value="ZF_A20"/>
    <property type="match status" value="1"/>
</dbReference>
<dbReference type="GO" id="GO:0071947">
    <property type="term" value="P:protein deubiquitination involved in ubiquitin-dependent protein catabolic process"/>
    <property type="evidence" value="ECO:0007669"/>
    <property type="project" value="TreeGrafter"/>
</dbReference>
<evidence type="ECO:0000256" key="11">
    <source>
        <dbReference type="ARBA" id="ARBA00022786"/>
    </source>
</evidence>
<sequence>MCEPMDRILSEFTTRTSADPAFARDLLECNNWDLKSALKAFYRINGLIPMKDTKPVEDIHNDNDCHSLPFSDTNELKINNYLNTKKCGNDCLPQMVTIKCSSEPSLSSHSSQCSDDSSNTSSPSKLGIHSKCDDSAADVMEETTKKLSRGISRATDNVNLVSKARNEFAQDFKTSCRGSRLLNTNSFLETPDFTFTLPDLSIHPEDFRLFLEHDLIEKSTLVSLESSQRLNWWSAVCHKLWPLATTGDGNCLLHAASLGMWGFHDRLLVLRKALHALLSNSSYTAAFYRRWKWQTYFQNFKAGLIFSESEWRQEWDCLLKMASTEPRVRAHSDYKSSELNGGKKNDPLDEIQPHVYESLEEIHIFALAHVLRRPIIVIADTMLKDLTGEAFFPIPFGGIYLPLECPDNNLMKSPLCLTYDAAHFSALVSMDKEIQFVDNHPSPPPAAIPLMDFEHNILPLQFVVDPGEEVFRKEQHFTDELVQRLTLNESDKIMLLKQYFDVNYIECPKPETDLVIDKKPVKRNAKLSAMEKSRTLPSSFESDDSSSDAPSASSVGGSVSKAKAFSTKAAKQLLMITKHFGSLGRMSKRIKKNLGTFAKRGTSFRSKSSALSPTKTCDLNSVKTNANSSEHQKDGLSDCELNICLIDSSTIVVALLHTDRRHIYYDEMIRNYLNTARARFLRQMREKKSIPATNAPLITSKSSSNTENTETNHSLTLCVNTGCKMFGTSHNNYLCSSCFAQQKQQLNENHVNSTTITNDCNKTNDMSNDVNIGSDSQHLKVSLNSPKSKLVDEDLPVVIKCANSNFYVPTSI</sequence>
<evidence type="ECO:0000259" key="17">
    <source>
        <dbReference type="PROSITE" id="PS50802"/>
    </source>
</evidence>
<feature type="region of interest" description="Disordered" evidence="16">
    <location>
        <begin position="527"/>
        <end position="557"/>
    </location>
</feature>
<evidence type="ECO:0000256" key="7">
    <source>
        <dbReference type="ARBA" id="ARBA00022553"/>
    </source>
</evidence>
<dbReference type="GO" id="GO:0003677">
    <property type="term" value="F:DNA binding"/>
    <property type="evidence" value="ECO:0007669"/>
    <property type="project" value="InterPro"/>
</dbReference>
<keyword evidence="8" id="KW-0645">Protease</keyword>
<gene>
    <name evidence="19" type="ORF">OSB1V03_LOCUS5838</name>
</gene>
<keyword evidence="12" id="KW-0378">Hydrolase</keyword>
<accession>A0A7R9KM75</accession>
<dbReference type="GO" id="GO:0005737">
    <property type="term" value="C:cytoplasm"/>
    <property type="evidence" value="ECO:0007669"/>
    <property type="project" value="UniProtKB-SubCell"/>
</dbReference>
<reference evidence="19" key="1">
    <citation type="submission" date="2020-11" db="EMBL/GenBank/DDBJ databases">
        <authorList>
            <person name="Tran Van P."/>
        </authorList>
    </citation>
    <scope>NUCLEOTIDE SEQUENCE</scope>
</reference>
<protein>
    <recommendedName>
        <fullName evidence="5">ubiquitinyl hydrolase 1</fullName>
        <ecNumber evidence="5">3.4.19.12</ecNumber>
    </recommendedName>
</protein>
<evidence type="ECO:0000256" key="13">
    <source>
        <dbReference type="ARBA" id="ARBA00022807"/>
    </source>
</evidence>
<dbReference type="InterPro" id="IPR051346">
    <property type="entry name" value="OTU_Deubiquitinase"/>
</dbReference>
<dbReference type="GO" id="GO:0005634">
    <property type="term" value="C:nucleus"/>
    <property type="evidence" value="ECO:0007669"/>
    <property type="project" value="UniProtKB-SubCell"/>
</dbReference>
<dbReference type="Pfam" id="PF02338">
    <property type="entry name" value="OTU"/>
    <property type="match status" value="1"/>
</dbReference>
<feature type="domain" description="OTU" evidence="17">
    <location>
        <begin position="240"/>
        <end position="430"/>
    </location>
</feature>
<keyword evidence="9" id="KW-0479">Metal-binding</keyword>
<organism evidence="19">
    <name type="scientific">Medioppia subpectinata</name>
    <dbReference type="NCBI Taxonomy" id="1979941"/>
    <lineage>
        <taxon>Eukaryota</taxon>
        <taxon>Metazoa</taxon>
        <taxon>Ecdysozoa</taxon>
        <taxon>Arthropoda</taxon>
        <taxon>Chelicerata</taxon>
        <taxon>Arachnida</taxon>
        <taxon>Acari</taxon>
        <taxon>Acariformes</taxon>
        <taxon>Sarcoptiformes</taxon>
        <taxon>Oribatida</taxon>
        <taxon>Brachypylina</taxon>
        <taxon>Oppioidea</taxon>
        <taxon>Oppiidae</taxon>
        <taxon>Medioppia</taxon>
    </lineage>
</organism>
<evidence type="ECO:0000256" key="15">
    <source>
        <dbReference type="ARBA" id="ARBA00023242"/>
    </source>
</evidence>
<keyword evidence="7" id="KW-0597">Phosphoprotein</keyword>
<dbReference type="InterPro" id="IPR003323">
    <property type="entry name" value="OTU_dom"/>
</dbReference>
<dbReference type="EC" id="3.4.19.12" evidence="5"/>
<evidence type="ECO:0000256" key="9">
    <source>
        <dbReference type="ARBA" id="ARBA00022723"/>
    </source>
</evidence>
<dbReference type="Gene3D" id="1.20.5.4770">
    <property type="match status" value="1"/>
</dbReference>
<dbReference type="GO" id="GO:0004843">
    <property type="term" value="F:cysteine-type deubiquitinase activity"/>
    <property type="evidence" value="ECO:0007669"/>
    <property type="project" value="UniProtKB-EC"/>
</dbReference>
<evidence type="ECO:0000256" key="4">
    <source>
        <dbReference type="ARBA" id="ARBA00005865"/>
    </source>
</evidence>
<evidence type="ECO:0000256" key="1">
    <source>
        <dbReference type="ARBA" id="ARBA00000707"/>
    </source>
</evidence>
<feature type="region of interest" description="Disordered" evidence="16">
    <location>
        <begin position="107"/>
        <end position="129"/>
    </location>
</feature>
<keyword evidence="10" id="KW-0863">Zinc-finger</keyword>
<dbReference type="InterPro" id="IPR002653">
    <property type="entry name" value="Znf_A20"/>
</dbReference>
<dbReference type="GO" id="GO:0071108">
    <property type="term" value="P:protein K48-linked deubiquitination"/>
    <property type="evidence" value="ECO:0007669"/>
    <property type="project" value="TreeGrafter"/>
</dbReference>
<dbReference type="Pfam" id="PF22566">
    <property type="entry name" value="UBA_8"/>
    <property type="match status" value="1"/>
</dbReference>
<comment type="catalytic activity">
    <reaction evidence="1">
        <text>Thiol-dependent hydrolysis of ester, thioester, amide, peptide and isopeptide bonds formed by the C-terminal Gly of ubiquitin (a 76-residue protein attached to proteins as an intracellular targeting signal).</text>
        <dbReference type="EC" id="3.4.19.12"/>
    </reaction>
</comment>
<dbReference type="GO" id="GO:0070536">
    <property type="term" value="P:protein K63-linked deubiquitination"/>
    <property type="evidence" value="ECO:0007669"/>
    <property type="project" value="TreeGrafter"/>
</dbReference>
<dbReference type="InterPro" id="IPR054109">
    <property type="entry name" value="UBA_8"/>
</dbReference>
<dbReference type="GO" id="GO:0070530">
    <property type="term" value="F:K63-linked polyubiquitin modification-dependent protein binding"/>
    <property type="evidence" value="ECO:0007669"/>
    <property type="project" value="TreeGrafter"/>
</dbReference>
<name>A0A7R9KM75_9ACAR</name>
<evidence type="ECO:0000256" key="6">
    <source>
        <dbReference type="ARBA" id="ARBA00022490"/>
    </source>
</evidence>
<comment type="similarity">
    <text evidence="4">Belongs to the peptidase C64 family.</text>
</comment>
<feature type="domain" description="A20-type" evidence="18">
    <location>
        <begin position="712"/>
        <end position="747"/>
    </location>
</feature>
<dbReference type="EMBL" id="CAJPIZ010003036">
    <property type="protein sequence ID" value="CAG2105833.1"/>
    <property type="molecule type" value="Genomic_DNA"/>
</dbReference>
<keyword evidence="11" id="KW-0833">Ubl conjugation pathway</keyword>
<dbReference type="PANTHER" id="PTHR13367">
    <property type="entry name" value="UBIQUITIN THIOESTERASE"/>
    <property type="match status" value="1"/>
</dbReference>
<dbReference type="PROSITE" id="PS50802">
    <property type="entry name" value="OTU"/>
    <property type="match status" value="1"/>
</dbReference>
<dbReference type="EMBL" id="OC857611">
    <property type="protein sequence ID" value="CAD7625403.1"/>
    <property type="molecule type" value="Genomic_DNA"/>
</dbReference>
<dbReference type="SUPFAM" id="SSF46934">
    <property type="entry name" value="UBA-like"/>
    <property type="match status" value="1"/>
</dbReference>